<dbReference type="InterPro" id="IPR053134">
    <property type="entry name" value="RNA-dir_DNA_polymerase"/>
</dbReference>
<dbReference type="Gene3D" id="3.30.70.270">
    <property type="match status" value="2"/>
</dbReference>
<feature type="domain" description="Reverse transcriptase" evidence="2">
    <location>
        <begin position="191"/>
        <end position="282"/>
    </location>
</feature>
<feature type="compositionally biased region" description="Basic and acidic residues" evidence="1">
    <location>
        <begin position="321"/>
        <end position="338"/>
    </location>
</feature>
<dbReference type="GO" id="GO:0003676">
    <property type="term" value="F:nucleic acid binding"/>
    <property type="evidence" value="ECO:0007669"/>
    <property type="project" value="InterPro"/>
</dbReference>
<evidence type="ECO:0000313" key="4">
    <source>
        <dbReference type="Proteomes" id="UP000257109"/>
    </source>
</evidence>
<reference evidence="3" key="1">
    <citation type="submission" date="2018-05" db="EMBL/GenBank/DDBJ databases">
        <title>Draft genome of Mucuna pruriens seed.</title>
        <authorList>
            <person name="Nnadi N.E."/>
            <person name="Vos R."/>
            <person name="Hasami M.H."/>
            <person name="Devisetty U.K."/>
            <person name="Aguiy J.C."/>
        </authorList>
    </citation>
    <scope>NUCLEOTIDE SEQUENCE [LARGE SCALE GENOMIC DNA]</scope>
    <source>
        <strain evidence="3">JCA_2017</strain>
    </source>
</reference>
<dbReference type="InterPro" id="IPR012337">
    <property type="entry name" value="RNaseH-like_sf"/>
</dbReference>
<evidence type="ECO:0000313" key="3">
    <source>
        <dbReference type="EMBL" id="RDX96865.1"/>
    </source>
</evidence>
<evidence type="ECO:0000256" key="1">
    <source>
        <dbReference type="SAM" id="MobiDB-lite"/>
    </source>
</evidence>
<proteinExistence type="predicted"/>
<dbReference type="CDD" id="cd01647">
    <property type="entry name" value="RT_LTR"/>
    <property type="match status" value="1"/>
</dbReference>
<dbReference type="OrthoDB" id="1432907at2759"/>
<dbReference type="Pfam" id="PF00078">
    <property type="entry name" value="RVT_1"/>
    <property type="match status" value="1"/>
</dbReference>
<dbReference type="PANTHER" id="PTHR24559">
    <property type="entry name" value="TRANSPOSON TY3-I GAG-POL POLYPROTEIN"/>
    <property type="match status" value="1"/>
</dbReference>
<dbReference type="AlphaFoldDB" id="A0A371H250"/>
<dbReference type="InterPro" id="IPR043128">
    <property type="entry name" value="Rev_trsase/Diguanyl_cyclase"/>
</dbReference>
<feature type="non-terminal residue" evidence="3">
    <location>
        <position position="1"/>
    </location>
</feature>
<name>A0A371H250_MUCPR</name>
<comment type="caution">
    <text evidence="3">The sequence shown here is derived from an EMBL/GenBank/DDBJ whole genome shotgun (WGS) entry which is preliminary data.</text>
</comment>
<dbReference type="SUPFAM" id="SSF56672">
    <property type="entry name" value="DNA/RNA polymerases"/>
    <property type="match status" value="2"/>
</dbReference>
<feature type="region of interest" description="Disordered" evidence="1">
    <location>
        <begin position="301"/>
        <end position="348"/>
    </location>
</feature>
<protein>
    <recommendedName>
        <fullName evidence="2">Reverse transcriptase domain-containing protein</fullName>
    </recommendedName>
</protein>
<keyword evidence="4" id="KW-1185">Reference proteome</keyword>
<dbReference type="Gene3D" id="3.30.420.10">
    <property type="entry name" value="Ribonuclease H-like superfamily/Ribonuclease H"/>
    <property type="match status" value="1"/>
</dbReference>
<dbReference type="SUPFAM" id="SSF53098">
    <property type="entry name" value="Ribonuclease H-like"/>
    <property type="match status" value="1"/>
</dbReference>
<sequence length="865" mass="99412">MELQHYMEIENLFHKAIQVEKQLKSKSSSKFASSFSSSWRSNWKNSTTVTNPKEDVIVKYSNAPPKESESSSDDEMPPLEDCSDMEVRALSIQPKEDGDMEQCEHIFPTRCHINDKEFIDVFSHEVPHGLPPLRGIEHQIDLIPGCPFPNRPAYRINPKETKEIQKQVNELLQKEFVSESLSPCPFLIILVPKKDGTWRMCVNNRAINLTTVKYIYPIPRLDDILDELFSSCVFTKIDLKSGYNQIRKKEGDEWKTIFKTKYGLYEWLVMPFGLTNAPNTFMSSKGISVDEEKVKAITKRPTPKNANEEFDLRTNPFEEGGNDRDPTNKAKDNLSDARDMEDEPSSKASTLILGRPFSMTIRTKIDMHVGTLSMEFASKPSSPPSPVVELKPFSKHLKYDYLEDNQKLPFTIANDLQSEQDERLLHVLRKHRQAFGWTLADLPRINPSICKHRILLEEEVRPLNQSTHKDYFPLPFIDQVLERLVGYMQIHIAPADQHKTIFTFLFGTFAYNRISFGLCNASSTFQRELHGGLYGPFYDVRGIEVDKAKIDIIASLSHLVLMREVYSFLRHVEIKDKSGAENIVADHLSKIERRIEPLPIRDDFPNEQLMQLDDINPWFANIVNHLVASILPLKASTSYKDKIKSNAKYYVWDDPYLWKFCNDQAGIMGHTGQLKRFGVPKAVISDQGSHLCNKTMSILLEKYGVVHRVVANPNRKDWSRLLEDSLWAHRTAYRTPLGMSPYRIVFGKACHLLVEIEHRAYWAVKRCNLAFDQAGKERKLQLQELEDLRLEAFENSKLIVGKLRSKCDGPFVITNVFSYGVVEIRNEATNKTFKVNGHQLKLFHECPTMMEGDVDLSLVEPTLPK</sequence>
<evidence type="ECO:0000259" key="2">
    <source>
        <dbReference type="Pfam" id="PF00078"/>
    </source>
</evidence>
<dbReference type="PANTHER" id="PTHR24559:SF437">
    <property type="entry name" value="RNA-DIRECTED DNA POLYMERASE HOMOLOG"/>
    <property type="match status" value="1"/>
</dbReference>
<dbReference type="InterPro" id="IPR036397">
    <property type="entry name" value="RNaseH_sf"/>
</dbReference>
<dbReference type="Gene3D" id="3.10.10.10">
    <property type="entry name" value="HIV Type 1 Reverse Transcriptase, subunit A, domain 1"/>
    <property type="match status" value="2"/>
</dbReference>
<gene>
    <name evidence="3" type="ORF">CR513_20426</name>
</gene>
<dbReference type="Proteomes" id="UP000257109">
    <property type="component" value="Unassembled WGS sequence"/>
</dbReference>
<dbReference type="InterPro" id="IPR043502">
    <property type="entry name" value="DNA/RNA_pol_sf"/>
</dbReference>
<dbReference type="InterPro" id="IPR000477">
    <property type="entry name" value="RT_dom"/>
</dbReference>
<feature type="non-terminal residue" evidence="3">
    <location>
        <position position="865"/>
    </location>
</feature>
<dbReference type="EMBL" id="QJKJ01003794">
    <property type="protein sequence ID" value="RDX96865.1"/>
    <property type="molecule type" value="Genomic_DNA"/>
</dbReference>
<organism evidence="3 4">
    <name type="scientific">Mucuna pruriens</name>
    <name type="common">Velvet bean</name>
    <name type="synonym">Dolichos pruriens</name>
    <dbReference type="NCBI Taxonomy" id="157652"/>
    <lineage>
        <taxon>Eukaryota</taxon>
        <taxon>Viridiplantae</taxon>
        <taxon>Streptophyta</taxon>
        <taxon>Embryophyta</taxon>
        <taxon>Tracheophyta</taxon>
        <taxon>Spermatophyta</taxon>
        <taxon>Magnoliopsida</taxon>
        <taxon>eudicotyledons</taxon>
        <taxon>Gunneridae</taxon>
        <taxon>Pentapetalae</taxon>
        <taxon>rosids</taxon>
        <taxon>fabids</taxon>
        <taxon>Fabales</taxon>
        <taxon>Fabaceae</taxon>
        <taxon>Papilionoideae</taxon>
        <taxon>50 kb inversion clade</taxon>
        <taxon>NPAAA clade</taxon>
        <taxon>indigoferoid/millettioid clade</taxon>
        <taxon>Phaseoleae</taxon>
        <taxon>Mucuna</taxon>
    </lineage>
</organism>
<accession>A0A371H250</accession>